<dbReference type="Pfam" id="PF25172">
    <property type="entry name" value="Beta-prop_WDR3_2nd"/>
    <property type="match status" value="1"/>
</dbReference>
<dbReference type="Gene3D" id="2.130.10.10">
    <property type="entry name" value="YVTN repeat-like/Quinoprotein amine dehydrogenase"/>
    <property type="match status" value="3"/>
</dbReference>
<dbReference type="OrthoDB" id="338608at2759"/>
<evidence type="ECO:0000256" key="2">
    <source>
        <dbReference type="ARBA" id="ARBA00022737"/>
    </source>
</evidence>
<sequence>MVKAYLKYVFRKSFGAITTGNSNVLVTNKTNQIITGSNQYVNIINMKSGQVDKVLYDEQKNESVTFLKLGKDSNNIQNILAVGYEDGDVILWNLNTYEQITNLNGHKAAVTSMDFDYNNSRLITGSADNTLIVWDIIGEQALFQLNGHKNGITQVMYYELESEFSVQQLILSSSKDGLFKVWDIKLASAIETISSQNNEIWSFVFCKETSTILLGTSSDSLVALELKSYRDENTNLPRVCKQIGIIKKNSYARPLEMILNEKLGLLFILTSEKTIEVFKVLNEEQYDKKNKRKLKRMKEKGQEIIPEELENNKNYTLDRYQYNTTFHMQKKLRSMILNPRTKNNLIVSYHNNNVDIVSFKENEETSYFEQQQKATFEKLAHRTPVRALHISDNDQLAISGSGEGLKIWDIESLQTIKNIDSGKYVTCVQFLPKNRYFLAGDKQGGLELYDLNNSQKIQDIQAHEASIWSIHQHPNPTGFEGYTIVTGSADRKVKFWELAINEQKQIGLVEAKTLYMTDDVHQVMFSPDGEYYAVSLLDFSIKIYYCDTDKQFLSLYGHKLPALSIDISTDNQLLISGSADKNVKIWGMDFGNCKKSIFAHSDSIMQVKFVQNTHYFFSSSRDKTIKYWDGDTYQLVMEFNQCLGEVWSLAVSSIGDYFIAGGNDRCLRIWKQTQEQTFVQLEEEERMEKMMIEDYASDKLKAENEEEKKNINQTGLEATTVVKKKFENLKYGEEIMAAIDLSEEVRQEYMQYELELIEYQQKKEKLEKQLEQQKKKSKGNKKEDESNVNQGNNLQPPQQPDLSKIDNLTIPEFVMNQIMLIKTTELENSLKFLHLPYIEKLLYYINFYVQNNINIELASRVLFFILQNHQNFIMNSQKLVQLLISIQQHLKGNLQKQKDSIGFNILGIQTIKREIKNNNIDDILDDDIFQKRAELV</sequence>
<dbReference type="PANTHER" id="PTHR19853:SF0">
    <property type="entry name" value="WD REPEAT-CONTAINING PROTEIN 3"/>
    <property type="match status" value="1"/>
</dbReference>
<organism evidence="7 8">
    <name type="scientific">Pseudocohnilembus persalinus</name>
    <name type="common">Ciliate</name>
    <dbReference type="NCBI Taxonomy" id="266149"/>
    <lineage>
        <taxon>Eukaryota</taxon>
        <taxon>Sar</taxon>
        <taxon>Alveolata</taxon>
        <taxon>Ciliophora</taxon>
        <taxon>Intramacronucleata</taxon>
        <taxon>Oligohymenophorea</taxon>
        <taxon>Scuticociliatia</taxon>
        <taxon>Philasterida</taxon>
        <taxon>Pseudocohnilembidae</taxon>
        <taxon>Pseudocohnilembus</taxon>
    </lineage>
</organism>
<dbReference type="SUPFAM" id="SSF50978">
    <property type="entry name" value="WD40 repeat-like"/>
    <property type="match status" value="2"/>
</dbReference>
<comment type="caution">
    <text evidence="7">The sequence shown here is derived from an EMBL/GenBank/DDBJ whole genome shotgun (WGS) entry which is preliminary data.</text>
</comment>
<evidence type="ECO:0000256" key="5">
    <source>
        <dbReference type="SAM" id="MobiDB-lite"/>
    </source>
</evidence>
<dbReference type="InterPro" id="IPR020472">
    <property type="entry name" value="WD40_PAC1"/>
</dbReference>
<evidence type="ECO:0000256" key="1">
    <source>
        <dbReference type="ARBA" id="ARBA00022574"/>
    </source>
</evidence>
<dbReference type="InParanoid" id="A0A0V0QYK4"/>
<dbReference type="GO" id="GO:0030490">
    <property type="term" value="P:maturation of SSU-rRNA"/>
    <property type="evidence" value="ECO:0007669"/>
    <property type="project" value="TreeGrafter"/>
</dbReference>
<dbReference type="InterPro" id="IPR051570">
    <property type="entry name" value="TBC1_cilium_biogenesis"/>
</dbReference>
<keyword evidence="1 4" id="KW-0853">WD repeat</keyword>
<dbReference type="EMBL" id="LDAU01000083">
    <property type="protein sequence ID" value="KRX07433.1"/>
    <property type="molecule type" value="Genomic_DNA"/>
</dbReference>
<evidence type="ECO:0000256" key="4">
    <source>
        <dbReference type="PROSITE-ProRule" id="PRU00221"/>
    </source>
</evidence>
<dbReference type="PROSITE" id="PS00678">
    <property type="entry name" value="WD_REPEATS_1"/>
    <property type="match status" value="2"/>
</dbReference>
<dbReference type="Proteomes" id="UP000054937">
    <property type="component" value="Unassembled WGS sequence"/>
</dbReference>
<protein>
    <submittedName>
        <fullName evidence="7">WD40-repeat-containing domain</fullName>
    </submittedName>
</protein>
<dbReference type="InterPro" id="IPR036322">
    <property type="entry name" value="WD40_repeat_dom_sf"/>
</dbReference>
<dbReference type="SMART" id="SM00320">
    <property type="entry name" value="WD40"/>
    <property type="match status" value="10"/>
</dbReference>
<dbReference type="OMA" id="MNIPLTC"/>
<evidence type="ECO:0000256" key="3">
    <source>
        <dbReference type="ARBA" id="ARBA00038229"/>
    </source>
</evidence>
<feature type="repeat" description="WD" evidence="4">
    <location>
        <begin position="555"/>
        <end position="596"/>
    </location>
</feature>
<feature type="region of interest" description="Disordered" evidence="5">
    <location>
        <begin position="768"/>
        <end position="801"/>
    </location>
</feature>
<dbReference type="FunCoup" id="A0A0V0QYK4">
    <property type="interactions" value="234"/>
</dbReference>
<dbReference type="GO" id="GO:0032040">
    <property type="term" value="C:small-subunit processome"/>
    <property type="evidence" value="ECO:0007669"/>
    <property type="project" value="TreeGrafter"/>
</dbReference>
<dbReference type="GO" id="GO:0030515">
    <property type="term" value="F:snoRNA binding"/>
    <property type="evidence" value="ECO:0007669"/>
    <property type="project" value="TreeGrafter"/>
</dbReference>
<accession>A0A0V0QYK4</accession>
<dbReference type="InterPro" id="IPR001680">
    <property type="entry name" value="WD40_rpt"/>
</dbReference>
<feature type="repeat" description="WD" evidence="4">
    <location>
        <begin position="103"/>
        <end position="136"/>
    </location>
</feature>
<dbReference type="PROSITE" id="PS50294">
    <property type="entry name" value="WD_REPEATS_REGION"/>
    <property type="match status" value="4"/>
</dbReference>
<dbReference type="Pfam" id="PF04003">
    <property type="entry name" value="Utp12"/>
    <property type="match status" value="1"/>
</dbReference>
<dbReference type="PANTHER" id="PTHR19853">
    <property type="entry name" value="WD REPEAT CONTAINING PROTEIN 3 WDR3"/>
    <property type="match status" value="1"/>
</dbReference>
<feature type="compositionally biased region" description="Low complexity" evidence="5">
    <location>
        <begin position="787"/>
        <end position="796"/>
    </location>
</feature>
<dbReference type="PROSITE" id="PS50082">
    <property type="entry name" value="WD_REPEATS_2"/>
    <property type="match status" value="5"/>
</dbReference>
<evidence type="ECO:0000259" key="6">
    <source>
        <dbReference type="Pfam" id="PF04003"/>
    </source>
</evidence>
<dbReference type="GO" id="GO:0034388">
    <property type="term" value="C:Pwp2p-containing subcomplex of 90S preribosome"/>
    <property type="evidence" value="ECO:0007669"/>
    <property type="project" value="TreeGrafter"/>
</dbReference>
<evidence type="ECO:0000313" key="7">
    <source>
        <dbReference type="EMBL" id="KRX07433.1"/>
    </source>
</evidence>
<name>A0A0V0QYK4_PSEPJ</name>
<comment type="similarity">
    <text evidence="3">Belongs to the WD repeat WDR3/UTP12 family.</text>
</comment>
<dbReference type="PRINTS" id="PR00320">
    <property type="entry name" value="GPROTEINBRPT"/>
</dbReference>
<dbReference type="CDD" id="cd00200">
    <property type="entry name" value="WD40"/>
    <property type="match status" value="1"/>
</dbReference>
<reference evidence="7 8" key="1">
    <citation type="journal article" date="2015" name="Sci. Rep.">
        <title>Genome of the facultative scuticociliatosis pathogen Pseudocohnilembus persalinus provides insight into its virulence through horizontal gene transfer.</title>
        <authorList>
            <person name="Xiong J."/>
            <person name="Wang G."/>
            <person name="Cheng J."/>
            <person name="Tian M."/>
            <person name="Pan X."/>
            <person name="Warren A."/>
            <person name="Jiang C."/>
            <person name="Yuan D."/>
            <person name="Miao W."/>
        </authorList>
    </citation>
    <scope>NUCLEOTIDE SEQUENCE [LARGE SCALE GENOMIC DNA]</scope>
    <source>
        <strain evidence="7">36N120E</strain>
    </source>
</reference>
<dbReference type="AlphaFoldDB" id="A0A0V0QYK4"/>
<dbReference type="InterPro" id="IPR019775">
    <property type="entry name" value="WD40_repeat_CS"/>
</dbReference>
<keyword evidence="8" id="KW-1185">Reference proteome</keyword>
<proteinExistence type="inferred from homology"/>
<feature type="repeat" description="WD" evidence="4">
    <location>
        <begin position="460"/>
        <end position="506"/>
    </location>
</feature>
<feature type="compositionally biased region" description="Basic and acidic residues" evidence="5">
    <location>
        <begin position="768"/>
        <end position="785"/>
    </location>
</feature>
<dbReference type="InterPro" id="IPR007148">
    <property type="entry name" value="SSU_processome_Utp12"/>
</dbReference>
<feature type="repeat" description="WD" evidence="4">
    <location>
        <begin position="597"/>
        <end position="638"/>
    </location>
</feature>
<feature type="domain" description="Small-subunit processome Utp12" evidence="6">
    <location>
        <begin position="821"/>
        <end position="912"/>
    </location>
</feature>
<dbReference type="Pfam" id="PF25173">
    <property type="entry name" value="Beta-prop_WDR3_1st"/>
    <property type="match status" value="1"/>
</dbReference>
<keyword evidence="2" id="KW-0677">Repeat</keyword>
<feature type="repeat" description="WD" evidence="4">
    <location>
        <begin position="145"/>
        <end position="192"/>
    </location>
</feature>
<evidence type="ECO:0000313" key="8">
    <source>
        <dbReference type="Proteomes" id="UP000054937"/>
    </source>
</evidence>
<gene>
    <name evidence="7" type="ORF">PPERSA_03266</name>
</gene>
<dbReference type="InterPro" id="IPR015943">
    <property type="entry name" value="WD40/YVTN_repeat-like_dom_sf"/>
</dbReference>
<dbReference type="FunFam" id="2.130.10.10:FF:000157">
    <property type="entry name" value="WD repeat domain 3"/>
    <property type="match status" value="1"/>
</dbReference>